<accession>A0A381SCN0</accession>
<sequence>MGEFETRLEMAHRAQSAEQLRLILADLPPAPVPVGNEVTDPRL</sequence>
<gene>
    <name evidence="1" type="ORF">METZ01_LOCUS53912</name>
</gene>
<proteinExistence type="predicted"/>
<dbReference type="EMBL" id="UINC01002864">
    <property type="protein sequence ID" value="SVA01058.1"/>
    <property type="molecule type" value="Genomic_DNA"/>
</dbReference>
<protein>
    <submittedName>
        <fullName evidence="1">Uncharacterized protein</fullName>
    </submittedName>
</protein>
<reference evidence="1" key="1">
    <citation type="submission" date="2018-05" db="EMBL/GenBank/DDBJ databases">
        <authorList>
            <person name="Lanie J.A."/>
            <person name="Ng W.-L."/>
            <person name="Kazmierczak K.M."/>
            <person name="Andrzejewski T.M."/>
            <person name="Davidsen T.M."/>
            <person name="Wayne K.J."/>
            <person name="Tettelin H."/>
            <person name="Glass J.I."/>
            <person name="Rusch D."/>
            <person name="Podicherti R."/>
            <person name="Tsui H.-C.T."/>
            <person name="Winkler M.E."/>
        </authorList>
    </citation>
    <scope>NUCLEOTIDE SEQUENCE</scope>
</reference>
<evidence type="ECO:0000313" key="1">
    <source>
        <dbReference type="EMBL" id="SVA01058.1"/>
    </source>
</evidence>
<name>A0A381SCN0_9ZZZZ</name>
<organism evidence="1">
    <name type="scientific">marine metagenome</name>
    <dbReference type="NCBI Taxonomy" id="408172"/>
    <lineage>
        <taxon>unclassified sequences</taxon>
        <taxon>metagenomes</taxon>
        <taxon>ecological metagenomes</taxon>
    </lineage>
</organism>
<dbReference type="AlphaFoldDB" id="A0A381SCN0"/>